<evidence type="ECO:0000313" key="2">
    <source>
        <dbReference type="Proteomes" id="UP000294881"/>
    </source>
</evidence>
<evidence type="ECO:0000313" key="1">
    <source>
        <dbReference type="EMBL" id="TCO14128.1"/>
    </source>
</evidence>
<proteinExistence type="predicted"/>
<organism evidence="1 2">
    <name type="scientific">Camelimonas lactis</name>
    <dbReference type="NCBI Taxonomy" id="659006"/>
    <lineage>
        <taxon>Bacteria</taxon>
        <taxon>Pseudomonadati</taxon>
        <taxon>Pseudomonadota</taxon>
        <taxon>Alphaproteobacteria</taxon>
        <taxon>Hyphomicrobiales</taxon>
        <taxon>Chelatococcaceae</taxon>
        <taxon>Camelimonas</taxon>
    </lineage>
</organism>
<protein>
    <submittedName>
        <fullName evidence="1">Uncharacterized protein</fullName>
    </submittedName>
</protein>
<keyword evidence="2" id="KW-1185">Reference proteome</keyword>
<sequence>MAKGSVAKGSVAKGSVAKTNVAKTTAVKITAVKTNAVKTGVVGAENRSGFRRWRFCWRREPPPGAASGSGRRIVNQLSVTFDALASGGTRTLPEARRQRRAHGFYRAGSWRRRLSQRATRAITARMQWSDR</sequence>
<gene>
    <name evidence="1" type="ORF">EV666_10480</name>
</gene>
<reference evidence="1 2" key="1">
    <citation type="submission" date="2019-03" db="EMBL/GenBank/DDBJ databases">
        <title>Genomic Encyclopedia of Type Strains, Phase IV (KMG-IV): sequencing the most valuable type-strain genomes for metagenomic binning, comparative biology and taxonomic classification.</title>
        <authorList>
            <person name="Goeker M."/>
        </authorList>
    </citation>
    <scope>NUCLEOTIDE SEQUENCE [LARGE SCALE GENOMIC DNA]</scope>
    <source>
        <strain evidence="1 2">DSM 22958</strain>
    </source>
</reference>
<dbReference type="AlphaFoldDB" id="A0A4V2RXK0"/>
<accession>A0A4V2RXK0</accession>
<dbReference type="EMBL" id="SLWL01000004">
    <property type="protein sequence ID" value="TCO14128.1"/>
    <property type="molecule type" value="Genomic_DNA"/>
</dbReference>
<dbReference type="Proteomes" id="UP000294881">
    <property type="component" value="Unassembled WGS sequence"/>
</dbReference>
<comment type="caution">
    <text evidence="1">The sequence shown here is derived from an EMBL/GenBank/DDBJ whole genome shotgun (WGS) entry which is preliminary data.</text>
</comment>
<name>A0A4V2RXK0_9HYPH</name>